<dbReference type="InterPro" id="IPR029479">
    <property type="entry name" value="Nitroreductase"/>
</dbReference>
<dbReference type="InterPro" id="IPR052530">
    <property type="entry name" value="NAD(P)H_nitroreductase"/>
</dbReference>
<dbReference type="CDD" id="cd02135">
    <property type="entry name" value="YdjA-like"/>
    <property type="match status" value="1"/>
</dbReference>
<keyword evidence="4 8" id="KW-0288">FMN</keyword>
<dbReference type="Gene3D" id="3.40.109.10">
    <property type="entry name" value="NADH Oxidase"/>
    <property type="match status" value="1"/>
</dbReference>
<dbReference type="Proteomes" id="UP001556196">
    <property type="component" value="Unassembled WGS sequence"/>
</dbReference>
<dbReference type="EC" id="1.-.-.-" evidence="8"/>
<protein>
    <recommendedName>
        <fullName evidence="8">Putative NAD(P)H nitroreductase</fullName>
        <ecNumber evidence="8">1.-.-.-</ecNumber>
    </recommendedName>
</protein>
<keyword evidence="6 8" id="KW-0560">Oxidoreductase</keyword>
<evidence type="ECO:0000256" key="1">
    <source>
        <dbReference type="ARBA" id="ARBA00001917"/>
    </source>
</evidence>
<evidence type="ECO:0000256" key="9">
    <source>
        <dbReference type="SAM" id="MobiDB-lite"/>
    </source>
</evidence>
<evidence type="ECO:0000313" key="11">
    <source>
        <dbReference type="EMBL" id="MEW9805243.1"/>
    </source>
</evidence>
<evidence type="ECO:0000256" key="2">
    <source>
        <dbReference type="ARBA" id="ARBA00007118"/>
    </source>
</evidence>
<keyword evidence="3 8" id="KW-0285">Flavoprotein</keyword>
<evidence type="ECO:0000313" key="12">
    <source>
        <dbReference type="Proteomes" id="UP001556196"/>
    </source>
</evidence>
<accession>A0ABV3QWD7</accession>
<evidence type="ECO:0000256" key="3">
    <source>
        <dbReference type="ARBA" id="ARBA00022630"/>
    </source>
</evidence>
<dbReference type="InterPro" id="IPR000415">
    <property type="entry name" value="Nitroreductase-like"/>
</dbReference>
<dbReference type="PIRSF" id="PIRSF000232">
    <property type="entry name" value="YdjA"/>
    <property type="match status" value="1"/>
</dbReference>
<comment type="cofactor">
    <cofactor evidence="1 8">
        <name>FMN</name>
        <dbReference type="ChEBI" id="CHEBI:58210"/>
    </cofactor>
</comment>
<evidence type="ECO:0000256" key="5">
    <source>
        <dbReference type="ARBA" id="ARBA00022857"/>
    </source>
</evidence>
<evidence type="ECO:0000259" key="10">
    <source>
        <dbReference type="Pfam" id="PF00881"/>
    </source>
</evidence>
<comment type="caution">
    <text evidence="11">The sequence shown here is derived from an EMBL/GenBank/DDBJ whole genome shotgun (WGS) entry which is preliminary data.</text>
</comment>
<reference evidence="11 12" key="1">
    <citation type="submission" date="2024-06" db="EMBL/GenBank/DDBJ databases">
        <authorList>
            <person name="Tuo L."/>
        </authorList>
    </citation>
    <scope>NUCLEOTIDE SEQUENCE [LARGE SCALE GENOMIC DNA]</scope>
    <source>
        <strain evidence="11 12">ZMM04-5</strain>
    </source>
</reference>
<evidence type="ECO:0000256" key="8">
    <source>
        <dbReference type="PIRNR" id="PIRNR000232"/>
    </source>
</evidence>
<feature type="domain" description="Nitroreductase" evidence="10">
    <location>
        <begin position="21"/>
        <end position="167"/>
    </location>
</feature>
<dbReference type="Pfam" id="PF00881">
    <property type="entry name" value="Nitroreductase"/>
    <property type="match status" value="1"/>
</dbReference>
<dbReference type="PANTHER" id="PTHR43821:SF1">
    <property type="entry name" value="NAD(P)H NITROREDUCTASE YDJA-RELATED"/>
    <property type="match status" value="1"/>
</dbReference>
<gene>
    <name evidence="11" type="ORF">ABUE31_04480</name>
</gene>
<dbReference type="RefSeq" id="WP_367722285.1">
    <property type="nucleotide sequence ID" value="NZ_JBFOCI010000001.1"/>
</dbReference>
<keyword evidence="5 8" id="KW-0521">NADP</keyword>
<evidence type="ECO:0000256" key="6">
    <source>
        <dbReference type="ARBA" id="ARBA00023002"/>
    </source>
</evidence>
<keyword evidence="12" id="KW-1185">Reference proteome</keyword>
<evidence type="ECO:0000256" key="4">
    <source>
        <dbReference type="ARBA" id="ARBA00022643"/>
    </source>
</evidence>
<comment type="similarity">
    <text evidence="2 8">Belongs to the nitroreductase family.</text>
</comment>
<dbReference type="PANTHER" id="PTHR43821">
    <property type="entry name" value="NAD(P)H NITROREDUCTASE YDJA-RELATED"/>
    <property type="match status" value="1"/>
</dbReference>
<proteinExistence type="inferred from homology"/>
<dbReference type="InterPro" id="IPR026021">
    <property type="entry name" value="YdjA-like"/>
</dbReference>
<name>A0ABV3QWD7_9HYPH</name>
<keyword evidence="7 8" id="KW-0520">NAD</keyword>
<dbReference type="EMBL" id="JBFOCI010000001">
    <property type="protein sequence ID" value="MEW9805243.1"/>
    <property type="molecule type" value="Genomic_DNA"/>
</dbReference>
<dbReference type="SUPFAM" id="SSF55469">
    <property type="entry name" value="FMN-dependent nitroreductase-like"/>
    <property type="match status" value="1"/>
</dbReference>
<sequence>MASPIIDHLLTRSSAPIAELKDPGPSDSEVATMVAAAVRVPDHGRLAPWRFVLYRGDARVRIGEALAALAEKREGPLPEGRRNQELARFSRAPLVVGVISSPKENPKIPEWEMFLSGGMAAMNLIHAATALGYGANMITNWYSDTEEGRALLGLAPHERVVGFVHIGTHEGTVPERPRPDPATLVADYSGPWTTGS</sequence>
<evidence type="ECO:0000256" key="7">
    <source>
        <dbReference type="ARBA" id="ARBA00023027"/>
    </source>
</evidence>
<feature type="region of interest" description="Disordered" evidence="9">
    <location>
        <begin position="171"/>
        <end position="196"/>
    </location>
</feature>
<organism evidence="11 12">
    <name type="scientific">Mesorhizobium marinum</name>
    <dbReference type="NCBI Taxonomy" id="3228790"/>
    <lineage>
        <taxon>Bacteria</taxon>
        <taxon>Pseudomonadati</taxon>
        <taxon>Pseudomonadota</taxon>
        <taxon>Alphaproteobacteria</taxon>
        <taxon>Hyphomicrobiales</taxon>
        <taxon>Phyllobacteriaceae</taxon>
        <taxon>Mesorhizobium</taxon>
    </lineage>
</organism>